<dbReference type="EMBL" id="BGZK01000284">
    <property type="protein sequence ID" value="GBP34118.1"/>
    <property type="molecule type" value="Genomic_DNA"/>
</dbReference>
<sequence length="204" mass="23024">MLWLSWFSRTRLSKESKDGKLTSHPPPFTTHSDIDDDDSPPDIARKSAPTRPAGVCARDAIIVGAVPENDMDGKETTSNIGEETGQQESRAGHGSEVRVECSRVASEQKGSVRRNDKRQIDPAVSAKSEKPETLQTHLSFRLISPLTHYLDTRIFLEKILVFFLATYIRYLNGRFDQKEIDWSGKRRAATFCGRCTLNERNDLE</sequence>
<feature type="region of interest" description="Disordered" evidence="1">
    <location>
        <begin position="14"/>
        <end position="52"/>
    </location>
</feature>
<name>A0A4C1V5L9_EUMVA</name>
<feature type="compositionally biased region" description="Basic and acidic residues" evidence="1">
    <location>
        <begin position="90"/>
        <end position="101"/>
    </location>
</feature>
<evidence type="ECO:0000313" key="3">
    <source>
        <dbReference type="Proteomes" id="UP000299102"/>
    </source>
</evidence>
<keyword evidence="3" id="KW-1185">Reference proteome</keyword>
<accession>A0A4C1V5L9</accession>
<protein>
    <submittedName>
        <fullName evidence="2">Uncharacterized protein</fullName>
    </submittedName>
</protein>
<reference evidence="2 3" key="1">
    <citation type="journal article" date="2019" name="Commun. Biol.">
        <title>The bagworm genome reveals a unique fibroin gene that provides high tensile strength.</title>
        <authorList>
            <person name="Kono N."/>
            <person name="Nakamura H."/>
            <person name="Ohtoshi R."/>
            <person name="Tomita M."/>
            <person name="Numata K."/>
            <person name="Arakawa K."/>
        </authorList>
    </citation>
    <scope>NUCLEOTIDE SEQUENCE [LARGE SCALE GENOMIC DNA]</scope>
</reference>
<feature type="region of interest" description="Disordered" evidence="1">
    <location>
        <begin position="64"/>
        <end position="129"/>
    </location>
</feature>
<comment type="caution">
    <text evidence="2">The sequence shown here is derived from an EMBL/GenBank/DDBJ whole genome shotgun (WGS) entry which is preliminary data.</text>
</comment>
<evidence type="ECO:0000256" key="1">
    <source>
        <dbReference type="SAM" id="MobiDB-lite"/>
    </source>
</evidence>
<evidence type="ECO:0000313" key="2">
    <source>
        <dbReference type="EMBL" id="GBP34118.1"/>
    </source>
</evidence>
<organism evidence="2 3">
    <name type="scientific">Eumeta variegata</name>
    <name type="common">Bagworm moth</name>
    <name type="synonym">Eumeta japonica</name>
    <dbReference type="NCBI Taxonomy" id="151549"/>
    <lineage>
        <taxon>Eukaryota</taxon>
        <taxon>Metazoa</taxon>
        <taxon>Ecdysozoa</taxon>
        <taxon>Arthropoda</taxon>
        <taxon>Hexapoda</taxon>
        <taxon>Insecta</taxon>
        <taxon>Pterygota</taxon>
        <taxon>Neoptera</taxon>
        <taxon>Endopterygota</taxon>
        <taxon>Lepidoptera</taxon>
        <taxon>Glossata</taxon>
        <taxon>Ditrysia</taxon>
        <taxon>Tineoidea</taxon>
        <taxon>Psychidae</taxon>
        <taxon>Oiketicinae</taxon>
        <taxon>Eumeta</taxon>
    </lineage>
</organism>
<dbReference type="Proteomes" id="UP000299102">
    <property type="component" value="Unassembled WGS sequence"/>
</dbReference>
<dbReference type="AlphaFoldDB" id="A0A4C1V5L9"/>
<gene>
    <name evidence="2" type="ORF">EVAR_28252_1</name>
</gene>
<feature type="compositionally biased region" description="Polar residues" evidence="1">
    <location>
        <begin position="76"/>
        <end position="89"/>
    </location>
</feature>
<proteinExistence type="predicted"/>